<dbReference type="PANTHER" id="PTHR10322">
    <property type="entry name" value="DNA POLYMERASE CATALYTIC SUBUNIT"/>
    <property type="match status" value="1"/>
</dbReference>
<evidence type="ECO:0000256" key="14">
    <source>
        <dbReference type="ARBA" id="ARBA00022932"/>
    </source>
</evidence>
<dbReference type="Gene3D" id="3.30.342.10">
    <property type="entry name" value="DNA Polymerase, chain B, domain 1"/>
    <property type="match status" value="1"/>
</dbReference>
<evidence type="ECO:0000256" key="9">
    <source>
        <dbReference type="ARBA" id="ARBA00022723"/>
    </source>
</evidence>
<dbReference type="InParanoid" id="A0A5J5EK15"/>
<evidence type="ECO:0000256" key="8">
    <source>
        <dbReference type="ARBA" id="ARBA00022722"/>
    </source>
</evidence>
<dbReference type="Gene3D" id="3.30.420.10">
    <property type="entry name" value="Ribonuclease H-like superfamily/Ribonuclease H"/>
    <property type="match status" value="1"/>
</dbReference>
<evidence type="ECO:0000256" key="11">
    <source>
        <dbReference type="ARBA" id="ARBA00022801"/>
    </source>
</evidence>
<dbReference type="Gene3D" id="1.10.287.690">
    <property type="entry name" value="Helix hairpin bin"/>
    <property type="match status" value="1"/>
</dbReference>
<dbReference type="EC" id="2.7.7.7" evidence="20"/>
<dbReference type="InterPro" id="IPR006133">
    <property type="entry name" value="DNA-dir_DNA_pol_B_exonuc"/>
</dbReference>
<dbReference type="SMART" id="SM00486">
    <property type="entry name" value="POLBc"/>
    <property type="match status" value="1"/>
</dbReference>
<feature type="compositionally biased region" description="Polar residues" evidence="21">
    <location>
        <begin position="1"/>
        <end position="17"/>
    </location>
</feature>
<keyword evidence="16 20" id="KW-0411">Iron-sulfur</keyword>
<dbReference type="Gene3D" id="1.10.132.60">
    <property type="entry name" value="DNA polymerase family B, C-terminal domain"/>
    <property type="match status" value="1"/>
</dbReference>
<dbReference type="InterPro" id="IPR012337">
    <property type="entry name" value="RNaseH-like_sf"/>
</dbReference>
<dbReference type="EMBL" id="VXIS01000232">
    <property type="protein sequence ID" value="KAA8895982.1"/>
    <property type="molecule type" value="Genomic_DNA"/>
</dbReference>
<feature type="domain" description="DNA-directed DNA polymerase family B exonuclease" evidence="23">
    <location>
        <begin position="212"/>
        <end position="444"/>
    </location>
</feature>
<dbReference type="InterPro" id="IPR023211">
    <property type="entry name" value="DNA_pol_palm_dom_sf"/>
</dbReference>
<dbReference type="OrthoDB" id="2414538at2759"/>
<dbReference type="NCBIfam" id="TIGR00592">
    <property type="entry name" value="pol2"/>
    <property type="match status" value="1"/>
</dbReference>
<dbReference type="CDD" id="cd05777">
    <property type="entry name" value="DNA_polB_delta_exo"/>
    <property type="match status" value="1"/>
</dbReference>
<evidence type="ECO:0000256" key="12">
    <source>
        <dbReference type="ARBA" id="ARBA00022833"/>
    </source>
</evidence>
<dbReference type="InterPro" id="IPR036397">
    <property type="entry name" value="RNaseH_sf"/>
</dbReference>
<dbReference type="Pfam" id="PF03104">
    <property type="entry name" value="DNA_pol_B_exo1"/>
    <property type="match status" value="1"/>
</dbReference>
<evidence type="ECO:0000256" key="6">
    <source>
        <dbReference type="ARBA" id="ARBA00022695"/>
    </source>
</evidence>
<dbReference type="CDD" id="cd05533">
    <property type="entry name" value="POLBc_delta"/>
    <property type="match status" value="1"/>
</dbReference>
<dbReference type="FunCoup" id="A0A5J5EK15">
    <property type="interactions" value="805"/>
</dbReference>
<evidence type="ECO:0000256" key="18">
    <source>
        <dbReference type="ARBA" id="ARBA00023242"/>
    </source>
</evidence>
<dbReference type="PRINTS" id="PR00106">
    <property type="entry name" value="DNAPOLB"/>
</dbReference>
<dbReference type="InterPro" id="IPR006134">
    <property type="entry name" value="DNA-dir_DNA_pol_B_multi_dom"/>
</dbReference>
<keyword evidence="5 20" id="KW-0808">Transferase</keyword>
<evidence type="ECO:0000256" key="7">
    <source>
        <dbReference type="ARBA" id="ARBA00022705"/>
    </source>
</evidence>
<evidence type="ECO:0000256" key="4">
    <source>
        <dbReference type="ARBA" id="ARBA00022485"/>
    </source>
</evidence>
<evidence type="ECO:0000256" key="5">
    <source>
        <dbReference type="ARBA" id="ARBA00022679"/>
    </source>
</evidence>
<comment type="catalytic activity">
    <reaction evidence="19 20">
        <text>DNA(n) + a 2'-deoxyribonucleoside 5'-triphosphate = DNA(n+1) + diphosphate</text>
        <dbReference type="Rhea" id="RHEA:22508"/>
        <dbReference type="Rhea" id="RHEA-COMP:17339"/>
        <dbReference type="Rhea" id="RHEA-COMP:17340"/>
        <dbReference type="ChEBI" id="CHEBI:33019"/>
        <dbReference type="ChEBI" id="CHEBI:61560"/>
        <dbReference type="ChEBI" id="CHEBI:173112"/>
        <dbReference type="EC" id="2.7.7.7"/>
    </reaction>
</comment>
<evidence type="ECO:0000256" key="3">
    <source>
        <dbReference type="ARBA" id="ARBA00005755"/>
    </source>
</evidence>
<keyword evidence="9 20" id="KW-0479">Metal-binding</keyword>
<dbReference type="GO" id="GO:0045004">
    <property type="term" value="P:DNA replication proofreading"/>
    <property type="evidence" value="ECO:0007669"/>
    <property type="project" value="TreeGrafter"/>
</dbReference>
<reference evidence="25 26" key="1">
    <citation type="submission" date="2019-09" db="EMBL/GenBank/DDBJ databases">
        <title>Draft genome of the ectomycorrhizal ascomycete Sphaerosporella brunnea.</title>
        <authorList>
            <consortium name="DOE Joint Genome Institute"/>
            <person name="Benucci G.M."/>
            <person name="Marozzi G."/>
            <person name="Antonielli L."/>
            <person name="Sanchez S."/>
            <person name="Marco P."/>
            <person name="Wang X."/>
            <person name="Falini L.B."/>
            <person name="Barry K."/>
            <person name="Haridas S."/>
            <person name="Lipzen A."/>
            <person name="Labutti K."/>
            <person name="Grigoriev I.V."/>
            <person name="Murat C."/>
            <person name="Martin F."/>
            <person name="Albertini E."/>
            <person name="Donnini D."/>
            <person name="Bonito G."/>
        </authorList>
    </citation>
    <scope>NUCLEOTIDE SEQUENCE [LARGE SCALE GENOMIC DNA]</scope>
    <source>
        <strain evidence="25 26">Sb_GMNB300</strain>
    </source>
</reference>
<comment type="subcellular location">
    <subcellularLocation>
        <location evidence="2 20">Nucleus</location>
    </subcellularLocation>
</comment>
<evidence type="ECO:0000259" key="23">
    <source>
        <dbReference type="Pfam" id="PF03104"/>
    </source>
</evidence>
<comment type="similarity">
    <text evidence="3 20">Belongs to the DNA polymerase type-B family.</text>
</comment>
<comment type="caution">
    <text evidence="25">The sequence shown here is derived from an EMBL/GenBank/DDBJ whole genome shotgun (WGS) entry which is preliminary data.</text>
</comment>
<dbReference type="GO" id="GO:0003887">
    <property type="term" value="F:DNA-directed DNA polymerase activity"/>
    <property type="evidence" value="ECO:0007669"/>
    <property type="project" value="UniProtKB-KW"/>
</dbReference>
<dbReference type="SUPFAM" id="SSF56672">
    <property type="entry name" value="DNA/RNA polymerases"/>
    <property type="match status" value="1"/>
</dbReference>
<dbReference type="InterPro" id="IPR050240">
    <property type="entry name" value="DNA_pol_type-B"/>
</dbReference>
<dbReference type="Proteomes" id="UP000326924">
    <property type="component" value="Unassembled WGS sequence"/>
</dbReference>
<evidence type="ECO:0000313" key="25">
    <source>
        <dbReference type="EMBL" id="KAA8895982.1"/>
    </source>
</evidence>
<sequence length="1075" mass="122421">MPPTTSSSSKRQLNPDESASAKKRKVASATKSQPKSSFEEELKNLSQVNDIQDGTPEKDQIWARPDLDPSFDPQTQNLLFQQIDIEEGSFNGQTAIRLFGVTEAGHSVLLHVTDFMHYLYVAAPMGFTNQHIPSYHRFLDAKLSNHESIIHKVEIVMRENLYHFNGNQKSPYLKISVTDPKYVGRVRSLLERGEGNYSRMWPITDSGLMTFDNIQYVMRFMVDTGVSGMSWVEAPAGSYRPLKKNELVSTCQIEATIHYKDLIAHGTDGEYAKMAPLRILSFDIECAGRKGIFPEPKHDPVIQIANVVTRYGEDKPFIRNVFCLDSCSLIVNTQLFEFQEEKKMLLEWKHFVQLVDPDVIIGYNTANFDMPYLLGRAEHLGAKDFPYWTRLSNMKTEAKDSSFSSKQMGNRETKTTNTNGRLQIDLLQVVQRDYQLRSYTLNSVSAHFLGEQKEDVHHSMITELFNGTPESRRRLAVYCLKDAYLPQRLLDKLMCLVNYTEMARVTGVPFNYLLSRGQQIKFLSQIFRKALEQDIVIPNLRHQGSDEQYEGATVIEPTRGYYDVPIATLDFASLYPSIMQAHNLCYTTLLKKETAVRLNLKAGEDYTVTPNGDWFVKAKLRKGMVPQILEGLLSARKRAKADLKKETDPFKKAVLNGRQLALKISANSVYGITGATVGKLPCLQIASSVTSYGRQMIEKTREEVEKHYTIANGYEYDAQVIYGDTDSVMVKFGPEDLPTAMRLGQEAADLVSSKFISPIKLEFEKVYFPYLLINKKRYAGLYWTRTDKYDKMDSKGIETVRRDNCRLVQVCIETVLRKLLIDQDVEGAQNYVKNLIADLLQNRVDMSQLVITKALTKSDYTSRQAHTELVERMKKRDAGSAPTLGDRVAYVIVKAASGAKNYEKSEDPLYVLENSVPIDTKYYLDNQLAKPLCRIFEPIVGERKAQQLLTGDHTRTISVTAPTVGGLMKFAKKTQTCLGCRTPLTKKGQTEGAVCESCRPRFGELYQRSLAKVNEMQVRFGRLWTQCQRCQGAIHSEVICSNKDCPIFYMRMKVRKDLQDRENELKRFDLDEIAW</sequence>
<feature type="region of interest" description="Disordered" evidence="21">
    <location>
        <begin position="1"/>
        <end position="67"/>
    </location>
</feature>
<dbReference type="GO" id="GO:0006287">
    <property type="term" value="P:base-excision repair, gap-filling"/>
    <property type="evidence" value="ECO:0007669"/>
    <property type="project" value="TreeGrafter"/>
</dbReference>
<dbReference type="Pfam" id="PF14260">
    <property type="entry name" value="zf-C4pol"/>
    <property type="match status" value="1"/>
</dbReference>
<dbReference type="GO" id="GO:0003677">
    <property type="term" value="F:DNA binding"/>
    <property type="evidence" value="ECO:0007669"/>
    <property type="project" value="UniProtKB-KW"/>
</dbReference>
<keyword evidence="10 20" id="KW-0863">Zinc-finger</keyword>
<dbReference type="FunFam" id="3.30.342.10:FF:000009">
    <property type="entry name" value="DNA polymerase"/>
    <property type="match status" value="1"/>
</dbReference>
<keyword evidence="4 20" id="KW-0004">4Fe-4S</keyword>
<dbReference type="SUPFAM" id="SSF53098">
    <property type="entry name" value="Ribonuclease H-like"/>
    <property type="match status" value="1"/>
</dbReference>
<feature type="domain" description="C4-type zinc-finger of DNA polymerase delta" evidence="24">
    <location>
        <begin position="977"/>
        <end position="1051"/>
    </location>
</feature>
<keyword evidence="17 20" id="KW-0238">DNA-binding</keyword>
<organism evidence="25 26">
    <name type="scientific">Sphaerosporella brunnea</name>
    <dbReference type="NCBI Taxonomy" id="1250544"/>
    <lineage>
        <taxon>Eukaryota</taxon>
        <taxon>Fungi</taxon>
        <taxon>Dikarya</taxon>
        <taxon>Ascomycota</taxon>
        <taxon>Pezizomycotina</taxon>
        <taxon>Pezizomycetes</taxon>
        <taxon>Pezizales</taxon>
        <taxon>Pyronemataceae</taxon>
        <taxon>Sphaerosporella</taxon>
    </lineage>
</organism>
<keyword evidence="15 20" id="KW-0408">Iron</keyword>
<evidence type="ECO:0000259" key="22">
    <source>
        <dbReference type="Pfam" id="PF00136"/>
    </source>
</evidence>
<proteinExistence type="inferred from homology"/>
<dbReference type="FunFam" id="1.10.287.690:FF:000001">
    <property type="entry name" value="DNA polymerase"/>
    <property type="match status" value="1"/>
</dbReference>
<dbReference type="GO" id="GO:0051539">
    <property type="term" value="F:4 iron, 4 sulfur cluster binding"/>
    <property type="evidence" value="ECO:0007669"/>
    <property type="project" value="UniProtKB-KW"/>
</dbReference>
<keyword evidence="6 20" id="KW-0548">Nucleotidyltransferase</keyword>
<dbReference type="FunFam" id="1.10.132.60:FF:000001">
    <property type="entry name" value="DNA polymerase"/>
    <property type="match status" value="1"/>
</dbReference>
<keyword evidence="12 20" id="KW-0862">Zinc</keyword>
<dbReference type="PROSITE" id="PS00116">
    <property type="entry name" value="DNA_POLYMERASE_B"/>
    <property type="match status" value="1"/>
</dbReference>
<evidence type="ECO:0000256" key="20">
    <source>
        <dbReference type="RuleBase" id="RU000442"/>
    </source>
</evidence>
<keyword evidence="7 20" id="KW-0235">DNA replication</keyword>
<protein>
    <recommendedName>
        <fullName evidence="20">DNA polymerase</fullName>
        <ecNumber evidence="20">2.7.7.7</ecNumber>
    </recommendedName>
</protein>
<feature type="domain" description="DNA-directed DNA polymerase family B multifunctional" evidence="22">
    <location>
        <begin position="508"/>
        <end position="939"/>
    </location>
</feature>
<keyword evidence="26" id="KW-1185">Reference proteome</keyword>
<keyword evidence="13" id="KW-0269">Exonuclease</keyword>
<feature type="compositionally biased region" description="Basic and acidic residues" evidence="21">
    <location>
        <begin position="55"/>
        <end position="67"/>
    </location>
</feature>
<dbReference type="GO" id="GO:0008270">
    <property type="term" value="F:zinc ion binding"/>
    <property type="evidence" value="ECO:0007669"/>
    <property type="project" value="UniProtKB-KW"/>
</dbReference>
<dbReference type="InterPro" id="IPR042087">
    <property type="entry name" value="DNA_pol_B_thumb"/>
</dbReference>
<dbReference type="InterPro" id="IPR006172">
    <property type="entry name" value="DNA-dir_DNA_pol_B"/>
</dbReference>
<evidence type="ECO:0000256" key="10">
    <source>
        <dbReference type="ARBA" id="ARBA00022771"/>
    </source>
</evidence>
<dbReference type="GO" id="GO:0008296">
    <property type="term" value="F:3'-5'-DNA exonuclease activity"/>
    <property type="evidence" value="ECO:0007669"/>
    <property type="project" value="TreeGrafter"/>
</dbReference>
<dbReference type="InterPro" id="IPR017964">
    <property type="entry name" value="DNA-dir_DNA_pol_B_CS"/>
</dbReference>
<keyword evidence="14 20" id="KW-0239">DNA-directed DNA polymerase</keyword>
<dbReference type="PANTHER" id="PTHR10322:SF23">
    <property type="entry name" value="DNA POLYMERASE DELTA CATALYTIC SUBUNIT"/>
    <property type="match status" value="1"/>
</dbReference>
<evidence type="ECO:0000256" key="2">
    <source>
        <dbReference type="ARBA" id="ARBA00004123"/>
    </source>
</evidence>
<dbReference type="GO" id="GO:0000166">
    <property type="term" value="F:nucleotide binding"/>
    <property type="evidence" value="ECO:0007669"/>
    <property type="project" value="InterPro"/>
</dbReference>
<dbReference type="FunFam" id="3.30.420.10:FF:000004">
    <property type="entry name" value="DNA polymerase"/>
    <property type="match status" value="1"/>
</dbReference>
<evidence type="ECO:0000256" key="16">
    <source>
        <dbReference type="ARBA" id="ARBA00023014"/>
    </source>
</evidence>
<comment type="cofactor">
    <cofactor evidence="1 20">
        <name>[4Fe-4S] cluster</name>
        <dbReference type="ChEBI" id="CHEBI:49883"/>
    </cofactor>
</comment>
<evidence type="ECO:0000256" key="17">
    <source>
        <dbReference type="ARBA" id="ARBA00023125"/>
    </source>
</evidence>
<gene>
    <name evidence="25" type="ORF">FN846DRAFT_994811</name>
</gene>
<dbReference type="AlphaFoldDB" id="A0A5J5EK15"/>
<dbReference type="InterPro" id="IPR043502">
    <property type="entry name" value="DNA/RNA_pol_sf"/>
</dbReference>
<evidence type="ECO:0000256" key="13">
    <source>
        <dbReference type="ARBA" id="ARBA00022839"/>
    </source>
</evidence>
<evidence type="ECO:0000256" key="1">
    <source>
        <dbReference type="ARBA" id="ARBA00001966"/>
    </source>
</evidence>
<keyword evidence="11" id="KW-0378">Hydrolase</keyword>
<evidence type="ECO:0000256" key="19">
    <source>
        <dbReference type="ARBA" id="ARBA00049244"/>
    </source>
</evidence>
<dbReference type="Gene3D" id="3.90.1600.10">
    <property type="entry name" value="Palm domain of DNA polymerase"/>
    <property type="match status" value="1"/>
</dbReference>
<dbReference type="Pfam" id="PF00136">
    <property type="entry name" value="DNA_pol_B"/>
    <property type="match status" value="1"/>
</dbReference>
<accession>A0A5J5EK15</accession>
<dbReference type="InterPro" id="IPR025687">
    <property type="entry name" value="Znf-C4pol"/>
</dbReference>
<name>A0A5J5EK15_9PEZI</name>
<evidence type="ECO:0000259" key="24">
    <source>
        <dbReference type="Pfam" id="PF14260"/>
    </source>
</evidence>
<dbReference type="GO" id="GO:0006297">
    <property type="term" value="P:nucleotide-excision repair, DNA gap filling"/>
    <property type="evidence" value="ECO:0007669"/>
    <property type="project" value="TreeGrafter"/>
</dbReference>
<evidence type="ECO:0000256" key="15">
    <source>
        <dbReference type="ARBA" id="ARBA00023004"/>
    </source>
</evidence>
<dbReference type="GO" id="GO:0043625">
    <property type="term" value="C:delta DNA polymerase complex"/>
    <property type="evidence" value="ECO:0007669"/>
    <property type="project" value="TreeGrafter"/>
</dbReference>
<keyword evidence="8" id="KW-0540">Nuclease</keyword>
<keyword evidence="18 20" id="KW-0539">Nucleus</keyword>
<evidence type="ECO:0000256" key="21">
    <source>
        <dbReference type="SAM" id="MobiDB-lite"/>
    </source>
</evidence>
<evidence type="ECO:0000313" key="26">
    <source>
        <dbReference type="Proteomes" id="UP000326924"/>
    </source>
</evidence>